<evidence type="ECO:0000313" key="2">
    <source>
        <dbReference type="EMBL" id="CUV07327.1"/>
    </source>
</evidence>
<organism evidence="2">
    <name type="scientific">Cryptosporidium hominis</name>
    <dbReference type="NCBI Taxonomy" id="237895"/>
    <lineage>
        <taxon>Eukaryota</taxon>
        <taxon>Sar</taxon>
        <taxon>Alveolata</taxon>
        <taxon>Apicomplexa</taxon>
        <taxon>Conoidasida</taxon>
        <taxon>Coccidia</taxon>
        <taxon>Eucoccidiorida</taxon>
        <taxon>Eimeriorina</taxon>
        <taxon>Cryptosporidiidae</taxon>
        <taxon>Cryptosporidium</taxon>
    </lineage>
</organism>
<reference evidence="2" key="1">
    <citation type="submission" date="2015-08" db="EMBL/GenBank/DDBJ databases">
        <authorList>
            <person name="Babu N.S."/>
            <person name="Beckwith C.J."/>
            <person name="Beseler K.G."/>
            <person name="Brison A."/>
            <person name="Carone J.V."/>
            <person name="Caskin T.P."/>
            <person name="Diamond M."/>
            <person name="Durham M.E."/>
            <person name="Foxe J.M."/>
            <person name="Go M."/>
            <person name="Henderson B.A."/>
            <person name="Jones I.B."/>
            <person name="McGettigan J.A."/>
            <person name="Micheletti S.J."/>
            <person name="Nasrallah M.E."/>
            <person name="Ortiz D."/>
            <person name="Piller C.R."/>
            <person name="Privatt S.R."/>
            <person name="Schneider S.L."/>
            <person name="Sharp S."/>
            <person name="Smith T.C."/>
            <person name="Stanton J.D."/>
            <person name="Ullery H.E."/>
            <person name="Wilson R.J."/>
            <person name="Serrano M.G."/>
            <person name="Buck G."/>
            <person name="Lee V."/>
            <person name="Wang Y."/>
            <person name="Carvalho R."/>
            <person name="Voegtly L."/>
            <person name="Shi R."/>
            <person name="Duckworth R."/>
            <person name="Johnson A."/>
            <person name="Loviza R."/>
            <person name="Walstead R."/>
            <person name="Shah Z."/>
            <person name="Kiflezghi M."/>
            <person name="Wade K."/>
            <person name="Ball S.L."/>
            <person name="Bradley K.W."/>
            <person name="Asai D.J."/>
            <person name="Bowman C.A."/>
            <person name="Russell D.A."/>
            <person name="Pope W.H."/>
            <person name="Jacobs-Sera D."/>
            <person name="Hendrix R.W."/>
            <person name="Hatfull G.F."/>
        </authorList>
    </citation>
    <scope>NUCLEOTIDE SEQUENCE [LARGE SCALE GENOMIC DNA]</scope>
</reference>
<protein>
    <submittedName>
        <fullName evidence="2">Uncharacterized protein</fullName>
    </submittedName>
</protein>
<proteinExistence type="predicted"/>
<feature type="region of interest" description="Disordered" evidence="1">
    <location>
        <begin position="135"/>
        <end position="166"/>
    </location>
</feature>
<dbReference type="VEuPathDB" id="CryptoDB:GY17_00003058"/>
<feature type="compositionally biased region" description="Polar residues" evidence="1">
    <location>
        <begin position="157"/>
        <end position="166"/>
    </location>
</feature>
<sequence length="592" mass="68637">MGRRKIKNVLRMESDDRSDKFVEKPSPNLVMPEKKLIFEDHLLENIQLENITIADVKRITSKTFDFLRATGLRQTHISATTGINQSILSIILRDPGTKTISINRKKDVVFKLCEYYNKINLGLISHDPLTAPKISNSKKSGEIIQKKRTLPRRNTSEDGSNENSIITNPENFVHSNSCQYNNFELEKKDEESQESVIDSEGAIYGLKESKMKRIDDCSYNKSLGKNILLFSSCIGCSIIPTKIREEKKFFSEYFSSGPMSSFINDNNTLIKFTELNRSCKLNENHLNFNCNQDFTSRILEPILIPLSVNLRHFITSSFTDNCIAENANISSVSRSNSSTILSTLKGKNFKPERFIWSSVSDSTALWGFVENLSRERHLSIFMSNSEKRRAFNWLVREIENYKSLYLQFLCVTLASNIRPGNNSLLIREIRLNESYEDVIVNDRFEWNISNPTNQLVRYVECLISDLNLPQELFSELLYSALKQVFDEITNFVKRFNHKNITDELNSTQYISDQYEDDTSSNYSFGANFETRTNDVNIDKESTRFVSYGNFIKWGSRADLEYDSDDNAKRFPTIENAEERRQIENRNRFRKRR</sequence>
<dbReference type="VEuPathDB" id="CryptoDB:CHUDEA7_3410"/>
<accession>A0A0S4TJA6</accession>
<dbReference type="Proteomes" id="UP000199752">
    <property type="component" value="Chromosome 7"/>
</dbReference>
<dbReference type="VEuPathDB" id="CryptoDB:Chro.70379"/>
<gene>
    <name evidence="2" type="ORF">CHUDEA7_3410</name>
</gene>
<evidence type="ECO:0000256" key="1">
    <source>
        <dbReference type="SAM" id="MobiDB-lite"/>
    </source>
</evidence>
<dbReference type="AlphaFoldDB" id="A0A0S4TJA6"/>
<dbReference type="EMBL" id="LN877953">
    <property type="protein sequence ID" value="CUV07327.1"/>
    <property type="molecule type" value="Genomic_DNA"/>
</dbReference>
<name>A0A0S4TJA6_CRYHO</name>
<dbReference type="VEuPathDB" id="CryptoDB:ChTU502y2012_407g1665"/>